<dbReference type="SUPFAM" id="SSF69318">
    <property type="entry name" value="Integrin alpha N-terminal domain"/>
    <property type="match status" value="1"/>
</dbReference>
<evidence type="ECO:0000256" key="2">
    <source>
        <dbReference type="SAM" id="MobiDB-lite"/>
    </source>
</evidence>
<dbReference type="InterPro" id="IPR028994">
    <property type="entry name" value="Integrin_alpha_N"/>
</dbReference>
<dbReference type="RefSeq" id="WP_096329288.1">
    <property type="nucleotide sequence ID" value="NZ_FOMX01000016.1"/>
</dbReference>
<evidence type="ECO:0000313" key="3">
    <source>
        <dbReference type="EMBL" id="SFE60206.1"/>
    </source>
</evidence>
<dbReference type="PROSITE" id="PS51257">
    <property type="entry name" value="PROKAR_LIPOPROTEIN"/>
    <property type="match status" value="1"/>
</dbReference>
<organism evidence="3 4">
    <name type="scientific">Nannocystis exedens</name>
    <dbReference type="NCBI Taxonomy" id="54"/>
    <lineage>
        <taxon>Bacteria</taxon>
        <taxon>Pseudomonadati</taxon>
        <taxon>Myxococcota</taxon>
        <taxon>Polyangia</taxon>
        <taxon>Nannocystales</taxon>
        <taxon>Nannocystaceae</taxon>
        <taxon>Nannocystis</taxon>
    </lineage>
</organism>
<evidence type="ECO:0000313" key="4">
    <source>
        <dbReference type="Proteomes" id="UP000199400"/>
    </source>
</evidence>
<dbReference type="InterPro" id="IPR013517">
    <property type="entry name" value="FG-GAP"/>
</dbReference>
<keyword evidence="1" id="KW-0732">Signal</keyword>
<keyword evidence="4" id="KW-1185">Reference proteome</keyword>
<dbReference type="PANTHER" id="PTHR46580">
    <property type="entry name" value="SENSOR KINASE-RELATED"/>
    <property type="match status" value="1"/>
</dbReference>
<dbReference type="AlphaFoldDB" id="A0A1I2BVM5"/>
<proteinExistence type="predicted"/>
<feature type="compositionally biased region" description="Low complexity" evidence="2">
    <location>
        <begin position="74"/>
        <end position="113"/>
    </location>
</feature>
<name>A0A1I2BVM5_9BACT</name>
<protein>
    <submittedName>
        <fullName evidence="3">Repeat domain-containing protein</fullName>
    </submittedName>
</protein>
<dbReference type="Proteomes" id="UP000199400">
    <property type="component" value="Unassembled WGS sequence"/>
</dbReference>
<accession>A0A1I2BVM5</accession>
<reference evidence="4" key="1">
    <citation type="submission" date="2016-10" db="EMBL/GenBank/DDBJ databases">
        <authorList>
            <person name="Varghese N."/>
            <person name="Submissions S."/>
        </authorList>
    </citation>
    <scope>NUCLEOTIDE SEQUENCE [LARGE SCALE GENOMIC DNA]</scope>
    <source>
        <strain evidence="4">ATCC 25963</strain>
    </source>
</reference>
<gene>
    <name evidence="3" type="ORF">SAMN02745121_04811</name>
</gene>
<dbReference type="EMBL" id="FOMX01000016">
    <property type="protein sequence ID" value="SFE60206.1"/>
    <property type="molecule type" value="Genomic_DNA"/>
</dbReference>
<feature type="compositionally biased region" description="Low complexity" evidence="2">
    <location>
        <begin position="29"/>
        <end position="64"/>
    </location>
</feature>
<sequence>MHRSLNVFGDARLVVALASLGLAACGDDGTATDSAAGPTTTGTATTTDGTATTTPDVPTGTDSTATEGSGSMSETVSPTEPPTGTTTTGTTDTTATDTSGPVSATETTTGTTGPSCQGAECCEMGEVFCGEVCCSVGEVCNFTKCELPGAECKEKADCAEDEYCDYSLGEPDVKPPDPMCMGGVAEPTGKCLTKPPLCGPNDPPQDPNDPECLQSCEYATGGEFNPIVKFAWGGVVNPPYSSDIMMTPIVVQLDDDDCDGKLTERDIPEIVFSTFTSGQYGANGSLHAISIEDGVVVDKWNVLAGTVNPTKQLAGGDFDGQPGTEVVACGKNGEVFAVKGEDGSLLWTANQTCFMPAIADLEGDGNAEVIVEGAILDGATGAVKASFNPILNSSFVVSDLDDDGVLDIITSSRGYHADGSVFVDTMLAAESQFYATQDWKSPWPAVADFDLDGAPEVVVIDNLNHALSIWRHDPNAPNGFAVVRSPVDINGTLDPASCPQGSWGRTHGGGPPTVADFDGDGVPDVGTAGGIGYAVFSGAALVDPGVAGPDTFLWIKKTVDCSSASTGSSVFDFDGDGKAEVVYSDQNRLRIYEGPTGEVLLERCNTTATLIEYPVIADVDNDGQADIVVVSNAYGKNDPNITCVEDGVNGQSGVRVFGTAGGKWVRTRRVWNQHTYHITNIHEDGSLPVGEEPNWTVAGLNNFRQNKQPDSERGAPDAIVAVAPLCEDRDYSLVATVRNVGEAALPAGVVVGFYTGEPDTGTKIGELTTTKALYPLESEALKLPFNDAPDDVKNGIVDVYAIVDDTMVPHPEWQECRVDNNTGTSTGKCLIAG</sequence>
<dbReference type="PANTHER" id="PTHR46580:SF2">
    <property type="entry name" value="MAM DOMAIN-CONTAINING PROTEIN"/>
    <property type="match status" value="1"/>
</dbReference>
<feature type="region of interest" description="Disordered" evidence="2">
    <location>
        <begin position="29"/>
        <end position="115"/>
    </location>
</feature>
<evidence type="ECO:0000256" key="1">
    <source>
        <dbReference type="ARBA" id="ARBA00022729"/>
    </source>
</evidence>
<dbReference type="OrthoDB" id="5380843at2"/>
<dbReference type="Pfam" id="PF13517">
    <property type="entry name" value="FG-GAP_3"/>
    <property type="match status" value="1"/>
</dbReference>
<dbReference type="STRING" id="54.SAMN02745121_04811"/>